<gene>
    <name evidence="2" type="ORF">ETB97_002477</name>
</gene>
<dbReference type="Proteomes" id="UP000541154">
    <property type="component" value="Unassembled WGS sequence"/>
</dbReference>
<dbReference type="Pfam" id="PF06985">
    <property type="entry name" value="HET"/>
    <property type="match status" value="1"/>
</dbReference>
<dbReference type="PANTHER" id="PTHR33112">
    <property type="entry name" value="DOMAIN PROTEIN, PUTATIVE-RELATED"/>
    <property type="match status" value="1"/>
</dbReference>
<keyword evidence="3" id="KW-1185">Reference proteome</keyword>
<evidence type="ECO:0000259" key="1">
    <source>
        <dbReference type="Pfam" id="PF06985"/>
    </source>
</evidence>
<name>A0A8H6E690_PETAA</name>
<evidence type="ECO:0000313" key="3">
    <source>
        <dbReference type="Proteomes" id="UP000541154"/>
    </source>
</evidence>
<dbReference type="AlphaFoldDB" id="A0A8H6E690"/>
<dbReference type="PANTHER" id="PTHR33112:SF16">
    <property type="entry name" value="HETEROKARYON INCOMPATIBILITY DOMAIN-CONTAINING PROTEIN"/>
    <property type="match status" value="1"/>
</dbReference>
<organism evidence="2 3">
    <name type="scientific">Petromyces alliaceus</name>
    <name type="common">Aspergillus alliaceus</name>
    <dbReference type="NCBI Taxonomy" id="209559"/>
    <lineage>
        <taxon>Eukaryota</taxon>
        <taxon>Fungi</taxon>
        <taxon>Dikarya</taxon>
        <taxon>Ascomycota</taxon>
        <taxon>Pezizomycotina</taxon>
        <taxon>Eurotiomycetes</taxon>
        <taxon>Eurotiomycetidae</taxon>
        <taxon>Eurotiales</taxon>
        <taxon>Aspergillaceae</taxon>
        <taxon>Aspergillus</taxon>
        <taxon>Aspergillus subgen. Circumdati</taxon>
    </lineage>
</organism>
<evidence type="ECO:0000313" key="2">
    <source>
        <dbReference type="EMBL" id="KAF5859755.1"/>
    </source>
</evidence>
<dbReference type="EMBL" id="SPNV01000154">
    <property type="protein sequence ID" value="KAF5859755.1"/>
    <property type="molecule type" value="Genomic_DNA"/>
</dbReference>
<accession>A0A8H6E690</accession>
<sequence length="793" mass="89522">MSSNFGAHPNKPDTENGQILRTGALDSVHGTSCKLCEYTAQYPGFKHRRSSLAKLFHAPCSKCQSWRRPKDLSLCTFCTHLRLDHIFKCRTANTMVFLNILTLDTIRDRQSYCQLCHFFSMLIGNHGTICGVNVSSIPVRLAICLRHDGHTIRCLINDKGRDKLAEVYELRHEVWKSNSSASLDSERTLHQGWPITPNSLKTYVDWQKVCSWIEATPPGKSINDHLSWNLKGLKVIDVYQDRLIDAPTGCQYLALSYVFGGVILNKEAVTSSGGIIRDYLPSTIRDAMTACGRLSVSYLWVDQLCIDQGSSEHLHQQINQMTLVYQNATCTLVALDGTDAHAGLPGVGSRRVWKPAYCSLGGILIAETTSNIDQYYSQCVWPTRGWTFQEAMFSAQLLFLTKAGAYFVRRDGNRWTDPLLEVNYGQRGSIPIPALSDYWSSLHAYTARHLTFGGDAIRAFTGVLRNLYGPNTYFGLPTHHIDRAIRWHPNLDDERTRREGFPSWSWASYHGQINHSPSNVGLALWAVPNQKSATEITICRPSQGLQWDDYPSTTNAIGEEKQHILWTVWLAWTKGCINRACPSELTLGSAYGRFQDLFKRWPTYDVFWQEAFDGPDLRSTFSHQDCQVAASGYGRILVHTQVTCFRIMYSAIPRANSALSVQTSNGELIGRVNVSHRNQLDHGALCEFILLSVDCIGKCPNFFDIFPEDTSDNLAVKKYVDSLLYRHPDGDIYPFQKYDPHPFSNNFRQIPFATAMLIETDVGTNIARRVGIGEIALRKWVEACPEFKTIILE</sequence>
<reference evidence="2 3" key="1">
    <citation type="submission" date="2019-04" db="EMBL/GenBank/DDBJ databases">
        <title>Aspergillus burnettii sp. nov., novel species from soil in southeast Queensland.</title>
        <authorList>
            <person name="Gilchrist C.L.M."/>
            <person name="Pitt J.I."/>
            <person name="Lange L."/>
            <person name="Lacey H.J."/>
            <person name="Vuong D."/>
            <person name="Midgley D.J."/>
            <person name="Greenfield P."/>
            <person name="Bradbury M."/>
            <person name="Lacey E."/>
            <person name="Busk P.K."/>
            <person name="Pilgaard B."/>
            <person name="Chooi Y.H."/>
            <person name="Piggott A.M."/>
        </authorList>
    </citation>
    <scope>NUCLEOTIDE SEQUENCE [LARGE SCALE GENOMIC DNA]</scope>
    <source>
        <strain evidence="2 3">FRR 5400</strain>
    </source>
</reference>
<protein>
    <recommendedName>
        <fullName evidence="1">Heterokaryon incompatibility domain-containing protein</fullName>
    </recommendedName>
</protein>
<dbReference type="InterPro" id="IPR010730">
    <property type="entry name" value="HET"/>
</dbReference>
<proteinExistence type="predicted"/>
<comment type="caution">
    <text evidence="2">The sequence shown here is derived from an EMBL/GenBank/DDBJ whole genome shotgun (WGS) entry which is preliminary data.</text>
</comment>
<feature type="domain" description="Heterokaryon incompatibility" evidence="1">
    <location>
        <begin position="252"/>
        <end position="390"/>
    </location>
</feature>